<dbReference type="EMBL" id="BJTG01000001">
    <property type="protein sequence ID" value="GEJ55532.1"/>
    <property type="molecule type" value="Genomic_DNA"/>
</dbReference>
<keyword evidence="2" id="KW-1185">Reference proteome</keyword>
<dbReference type="AlphaFoldDB" id="A0A7I9VGL4"/>
<evidence type="ECO:0000313" key="2">
    <source>
        <dbReference type="Proteomes" id="UP000503640"/>
    </source>
</evidence>
<name>A0A7I9VGL4_9BACT</name>
<dbReference type="Proteomes" id="UP000503640">
    <property type="component" value="Unassembled WGS sequence"/>
</dbReference>
<accession>A0A7I9VGL4</accession>
<proteinExistence type="predicted"/>
<organism evidence="1 2">
    <name type="scientific">Anaeromyxobacter diazotrophicus</name>
    <dbReference type="NCBI Taxonomy" id="2590199"/>
    <lineage>
        <taxon>Bacteria</taxon>
        <taxon>Pseudomonadati</taxon>
        <taxon>Myxococcota</taxon>
        <taxon>Myxococcia</taxon>
        <taxon>Myxococcales</taxon>
        <taxon>Cystobacterineae</taxon>
        <taxon>Anaeromyxobacteraceae</taxon>
        <taxon>Anaeromyxobacter</taxon>
    </lineage>
</organism>
<protein>
    <submittedName>
        <fullName evidence="1">Uncharacterized protein</fullName>
    </submittedName>
</protein>
<reference evidence="2" key="1">
    <citation type="journal article" date="2020" name="Appl. Environ. Microbiol.">
        <title>Diazotrophic Anaeromyxobacter Isolates from Soils.</title>
        <authorList>
            <person name="Masuda Y."/>
            <person name="Yamanaka H."/>
            <person name="Xu Z.X."/>
            <person name="Shiratori Y."/>
            <person name="Aono T."/>
            <person name="Amachi S."/>
            <person name="Senoo K."/>
            <person name="Itoh H."/>
        </authorList>
    </citation>
    <scope>NUCLEOTIDE SEQUENCE [LARGE SCALE GENOMIC DNA]</scope>
    <source>
        <strain evidence="2">R267</strain>
    </source>
</reference>
<sequence>MSEPIVVGQSAQEYFKELVSDSLAQRRLRVREATEFYLVNLLAERLHGGAARGAPDEPLALMLKRALEGDREARYRNLKQLGDTSLFVSGFFGDSLARSLVDVDYYIAMGERAYDALSGEPRGPSGAQLLFAELAERFPQLVDLLAEIAEQSELRSNRGVLRLYERFLATGSERLARQLRERGVALFAGPSRPRRDLKQ</sequence>
<comment type="caution">
    <text evidence="1">The sequence shown here is derived from an EMBL/GenBank/DDBJ whole genome shotgun (WGS) entry which is preliminary data.</text>
</comment>
<gene>
    <name evidence="1" type="ORF">AMYX_02730</name>
</gene>
<dbReference type="RefSeq" id="WP_176062326.1">
    <property type="nucleotide sequence ID" value="NZ_BJTG01000001.1"/>
</dbReference>
<evidence type="ECO:0000313" key="1">
    <source>
        <dbReference type="EMBL" id="GEJ55532.1"/>
    </source>
</evidence>